<dbReference type="GO" id="GO:0005886">
    <property type="term" value="C:plasma membrane"/>
    <property type="evidence" value="ECO:0007669"/>
    <property type="project" value="UniProtKB-SubCell"/>
</dbReference>
<keyword evidence="11" id="KW-0067">ATP-binding</keyword>
<dbReference type="InterPro" id="IPR003856">
    <property type="entry name" value="LPS_length_determ_N"/>
</dbReference>
<dbReference type="PANTHER" id="PTHR32309">
    <property type="entry name" value="TYROSINE-PROTEIN KINASE"/>
    <property type="match status" value="1"/>
</dbReference>
<evidence type="ECO:0000259" key="17">
    <source>
        <dbReference type="Pfam" id="PF13614"/>
    </source>
</evidence>
<dbReference type="InterPro" id="IPR032807">
    <property type="entry name" value="GNVR"/>
</dbReference>
<sequence length="792" mass="88782">MRLLTEEELDGMVDNSNELKRILSDYLSYWKWFILSVVLCVVGGRIYLHYATPVYRVSTTIMINDERQNGNNEAMMALTDIGYLSSTKNIGSEMELLRSRTIVEQVVKEMKLYITYQVEDNFAMRDLYVSSPVCVEMKETDLENLSYGFNFNVVQESDKVLQIFGIIAGQDITQRITRLPTIIETPLGELTVSLRPNVHPLYGQNIMVTVVPPLRTAINYSTGLGLAVSELSNSIITVSKNSTLPQRDKVFLDKLIDAYNRDANEDKKSVATRTAEFINDRIAIINEELGSTEEKLENFKRQSGLMNMSDAQVYVQGSSEYEKKRSEVGTQLSLMEYLKDYVNSPAHQDDVIPANIGVTDVTLSALINKYNESVLQRNRLLRSSPATNPVIVRLNNNLTAMRENITSTINSVYNGLMISKQDIDRQMRKYTSRVNSAPTQERTFTNISRQQELKSSLYLLLLKKREENSIALAATADKAKVIDSAVVSGPISPNYSLIRSLSVAVGLLLPIVVITLINFFRYRIEGHADVEKLARVPILGDIPLERSLKKSKTSLIVQEGENANALMTEVFCGLRTNLQFLLGKANHNVILVTSTISGEGKTFVATNLAVSLALLDKRVVVVGLDIRRPKLLECFGFSHEEIKGKKGITNYLSDNSIDLHSLLISAKNNSNLYILPAGTIPPNPAELIARPALDTAIKLLAEEFDYVILDSAPVGLVSDALIASRLADITLYICRADYSHKSDFDLINDLKKKQKLPEMAIIVNGINMKKKKYGYYYGYGQRDYRGYYSKGR</sequence>
<dbReference type="GO" id="GO:0005524">
    <property type="term" value="F:ATP binding"/>
    <property type="evidence" value="ECO:0007669"/>
    <property type="project" value="UniProtKB-KW"/>
</dbReference>
<evidence type="ECO:0000256" key="2">
    <source>
        <dbReference type="ARBA" id="ARBA00007316"/>
    </source>
</evidence>
<protein>
    <recommendedName>
        <fullName evidence="4">non-specific protein-tyrosine kinase</fullName>
        <ecNumber evidence="4">2.7.10.2</ecNumber>
    </recommendedName>
</protein>
<evidence type="ECO:0000256" key="7">
    <source>
        <dbReference type="ARBA" id="ARBA00022679"/>
    </source>
</evidence>
<keyword evidence="10 19" id="KW-0418">Kinase</keyword>
<evidence type="ECO:0000256" key="3">
    <source>
        <dbReference type="ARBA" id="ARBA00008883"/>
    </source>
</evidence>
<keyword evidence="12" id="KW-1133">Transmembrane helix</keyword>
<evidence type="ECO:0000259" key="18">
    <source>
        <dbReference type="Pfam" id="PF13807"/>
    </source>
</evidence>
<evidence type="ECO:0000256" key="12">
    <source>
        <dbReference type="ARBA" id="ARBA00022989"/>
    </source>
</evidence>
<comment type="similarity">
    <text evidence="2">Belongs to the CpsD/CapB family.</text>
</comment>
<keyword evidence="8" id="KW-0812">Transmembrane</keyword>
<dbReference type="InterPro" id="IPR050445">
    <property type="entry name" value="Bact_polysacc_biosynth/exp"/>
</dbReference>
<evidence type="ECO:0000256" key="14">
    <source>
        <dbReference type="ARBA" id="ARBA00023137"/>
    </source>
</evidence>
<evidence type="ECO:0000256" key="8">
    <source>
        <dbReference type="ARBA" id="ARBA00022692"/>
    </source>
</evidence>
<dbReference type="InterPro" id="IPR027417">
    <property type="entry name" value="P-loop_NTPase"/>
</dbReference>
<dbReference type="CDD" id="cd05387">
    <property type="entry name" value="BY-kinase"/>
    <property type="match status" value="1"/>
</dbReference>
<accession>A0A7J4XFE0</accession>
<evidence type="ECO:0000256" key="5">
    <source>
        <dbReference type="ARBA" id="ARBA00022475"/>
    </source>
</evidence>
<evidence type="ECO:0000256" key="10">
    <source>
        <dbReference type="ARBA" id="ARBA00022777"/>
    </source>
</evidence>
<dbReference type="GO" id="GO:0004715">
    <property type="term" value="F:non-membrane spanning protein tyrosine kinase activity"/>
    <property type="evidence" value="ECO:0007669"/>
    <property type="project" value="UniProtKB-EC"/>
</dbReference>
<feature type="domain" description="Tyrosine-protein kinase G-rich" evidence="18">
    <location>
        <begin position="439"/>
        <end position="514"/>
    </location>
</feature>
<keyword evidence="14" id="KW-0829">Tyrosine-protein kinase</keyword>
<dbReference type="Proteomes" id="UP000422221">
    <property type="component" value="Unassembled WGS sequence"/>
</dbReference>
<dbReference type="AlphaFoldDB" id="A0A7J4XFE0"/>
<comment type="catalytic activity">
    <reaction evidence="15">
        <text>L-tyrosyl-[protein] + ATP = O-phospho-L-tyrosyl-[protein] + ADP + H(+)</text>
        <dbReference type="Rhea" id="RHEA:10596"/>
        <dbReference type="Rhea" id="RHEA-COMP:10136"/>
        <dbReference type="Rhea" id="RHEA-COMP:20101"/>
        <dbReference type="ChEBI" id="CHEBI:15378"/>
        <dbReference type="ChEBI" id="CHEBI:30616"/>
        <dbReference type="ChEBI" id="CHEBI:46858"/>
        <dbReference type="ChEBI" id="CHEBI:61978"/>
        <dbReference type="ChEBI" id="CHEBI:456216"/>
        <dbReference type="EC" id="2.7.10.2"/>
    </reaction>
</comment>
<gene>
    <name evidence="19" type="ORF">F3F73_16635</name>
</gene>
<organism evidence="19 20">
    <name type="scientific">Bacteroides salyersiae</name>
    <dbReference type="NCBI Taxonomy" id="291644"/>
    <lineage>
        <taxon>Bacteria</taxon>
        <taxon>Pseudomonadati</taxon>
        <taxon>Bacteroidota</taxon>
        <taxon>Bacteroidia</taxon>
        <taxon>Bacteroidales</taxon>
        <taxon>Bacteroidaceae</taxon>
        <taxon>Bacteroides</taxon>
    </lineage>
</organism>
<dbReference type="InterPro" id="IPR025669">
    <property type="entry name" value="AAA_dom"/>
</dbReference>
<dbReference type="FunFam" id="3.40.50.300:FF:000527">
    <property type="entry name" value="Tyrosine-protein kinase etk"/>
    <property type="match status" value="1"/>
</dbReference>
<evidence type="ECO:0000256" key="9">
    <source>
        <dbReference type="ARBA" id="ARBA00022741"/>
    </source>
</evidence>
<dbReference type="PANTHER" id="PTHR32309:SF13">
    <property type="entry name" value="FERRIC ENTEROBACTIN TRANSPORT PROTEIN FEPE"/>
    <property type="match status" value="1"/>
</dbReference>
<evidence type="ECO:0000256" key="1">
    <source>
        <dbReference type="ARBA" id="ARBA00004429"/>
    </source>
</evidence>
<dbReference type="EC" id="2.7.10.2" evidence="4"/>
<keyword evidence="5" id="KW-1003">Cell membrane</keyword>
<proteinExistence type="inferred from homology"/>
<dbReference type="Pfam" id="PF02706">
    <property type="entry name" value="Wzz"/>
    <property type="match status" value="1"/>
</dbReference>
<dbReference type="Gene3D" id="3.40.50.300">
    <property type="entry name" value="P-loop containing nucleotide triphosphate hydrolases"/>
    <property type="match status" value="1"/>
</dbReference>
<name>A0A7J4XFE0_9BACE</name>
<evidence type="ECO:0000256" key="11">
    <source>
        <dbReference type="ARBA" id="ARBA00022840"/>
    </source>
</evidence>
<comment type="similarity">
    <text evidence="3">Belongs to the etk/wzc family.</text>
</comment>
<evidence type="ECO:0000256" key="4">
    <source>
        <dbReference type="ARBA" id="ARBA00011903"/>
    </source>
</evidence>
<evidence type="ECO:0000313" key="20">
    <source>
        <dbReference type="Proteomes" id="UP000422221"/>
    </source>
</evidence>
<keyword evidence="6" id="KW-0997">Cell inner membrane</keyword>
<feature type="domain" description="Polysaccharide chain length determinant N-terminal" evidence="16">
    <location>
        <begin position="19"/>
        <end position="109"/>
    </location>
</feature>
<evidence type="ECO:0000313" key="19">
    <source>
        <dbReference type="EMBL" id="KAA3760903.1"/>
    </source>
</evidence>
<dbReference type="SUPFAM" id="SSF52540">
    <property type="entry name" value="P-loop containing nucleoside triphosphate hydrolases"/>
    <property type="match status" value="1"/>
</dbReference>
<feature type="domain" description="AAA" evidence="17">
    <location>
        <begin position="589"/>
        <end position="724"/>
    </location>
</feature>
<comment type="subcellular location">
    <subcellularLocation>
        <location evidence="1">Cell inner membrane</location>
        <topology evidence="1">Multi-pass membrane protein</topology>
    </subcellularLocation>
</comment>
<evidence type="ECO:0000256" key="15">
    <source>
        <dbReference type="ARBA" id="ARBA00051245"/>
    </source>
</evidence>
<dbReference type="RefSeq" id="WP_130059381.1">
    <property type="nucleotide sequence ID" value="NZ_JADNPJ010000007.1"/>
</dbReference>
<dbReference type="NCBIfam" id="TIGR01007">
    <property type="entry name" value="eps_fam"/>
    <property type="match status" value="1"/>
</dbReference>
<reference evidence="19 20" key="1">
    <citation type="journal article" date="2019" name="Nat. Med.">
        <title>A library of human gut bacterial isolates paired with longitudinal multiomics data enables mechanistic microbiome research.</title>
        <authorList>
            <person name="Poyet M."/>
            <person name="Groussin M."/>
            <person name="Gibbons S.M."/>
            <person name="Avila-Pacheco J."/>
            <person name="Jiang X."/>
            <person name="Kearney S.M."/>
            <person name="Perrotta A.R."/>
            <person name="Berdy B."/>
            <person name="Zhao S."/>
            <person name="Lieberman T.D."/>
            <person name="Swanson P.K."/>
            <person name="Smith M."/>
            <person name="Roesemann S."/>
            <person name="Alexander J.E."/>
            <person name="Rich S.A."/>
            <person name="Livny J."/>
            <person name="Vlamakis H."/>
            <person name="Clish C."/>
            <person name="Bullock K."/>
            <person name="Deik A."/>
            <person name="Scott J."/>
            <person name="Pierce K.A."/>
            <person name="Xavier R.J."/>
            <person name="Alm E.J."/>
        </authorList>
    </citation>
    <scope>NUCLEOTIDE SEQUENCE [LARGE SCALE GENOMIC DNA]</scope>
    <source>
        <strain evidence="19 20">BIOML-A10</strain>
    </source>
</reference>
<keyword evidence="9" id="KW-0547">Nucleotide-binding</keyword>
<comment type="caution">
    <text evidence="19">The sequence shown here is derived from an EMBL/GenBank/DDBJ whole genome shotgun (WGS) entry which is preliminary data.</text>
</comment>
<evidence type="ECO:0000259" key="16">
    <source>
        <dbReference type="Pfam" id="PF02706"/>
    </source>
</evidence>
<dbReference type="Pfam" id="PF13807">
    <property type="entry name" value="GNVR"/>
    <property type="match status" value="1"/>
</dbReference>
<dbReference type="InterPro" id="IPR005702">
    <property type="entry name" value="Wzc-like_C"/>
</dbReference>
<dbReference type="Pfam" id="PF13614">
    <property type="entry name" value="AAA_31"/>
    <property type="match status" value="1"/>
</dbReference>
<dbReference type="EMBL" id="VWMK01000018">
    <property type="protein sequence ID" value="KAA3760903.1"/>
    <property type="molecule type" value="Genomic_DNA"/>
</dbReference>
<dbReference type="GO" id="GO:0042802">
    <property type="term" value="F:identical protein binding"/>
    <property type="evidence" value="ECO:0007669"/>
    <property type="project" value="UniProtKB-ARBA"/>
</dbReference>
<evidence type="ECO:0000256" key="13">
    <source>
        <dbReference type="ARBA" id="ARBA00023136"/>
    </source>
</evidence>
<keyword evidence="13" id="KW-0472">Membrane</keyword>
<evidence type="ECO:0000256" key="6">
    <source>
        <dbReference type="ARBA" id="ARBA00022519"/>
    </source>
</evidence>
<keyword evidence="7 19" id="KW-0808">Transferase</keyword>